<dbReference type="SUPFAM" id="SSF53822">
    <property type="entry name" value="Periplasmic binding protein-like I"/>
    <property type="match status" value="1"/>
</dbReference>
<evidence type="ECO:0000256" key="1">
    <source>
        <dbReference type="ARBA" id="ARBA00004196"/>
    </source>
</evidence>
<feature type="domain" description="Periplasmic binding protein" evidence="5">
    <location>
        <begin position="47"/>
        <end position="300"/>
    </location>
</feature>
<dbReference type="PANTHER" id="PTHR46847">
    <property type="entry name" value="D-ALLOSE-BINDING PERIPLASMIC PROTEIN-RELATED"/>
    <property type="match status" value="1"/>
</dbReference>
<sequence>MARAAAIIAAIAVALLAALAAGSGRSAAQAPAAAPPAAAAERPLRKVGVTLGSLGNPYFVALARGAEAAAKAANPQAKVTVLSADYDLNKQFTQIDSFIVSQVDLILINAADARAIEPAVRKARRAGIVVVAVDVGAAGADAVVQTDNTRAGELACGFLAERLGGRGNVIIQNGPPVSAVLDRVRGCKRVLAEHPGLHLLSDDQDAKGSREGGLNVMQLYLTRFPKIDAVFTINDPQAIGADLAARQLNRRGILIASVDGAPDIEAALKSDTLVQASASQDPWAIARAAVQIGIGLMHGQAPASRTVLLPPTLVTRANVGQYQGWSAPR</sequence>
<accession>A0ABM6FGI1</accession>
<protein>
    <submittedName>
        <fullName evidence="6">ABC transporter</fullName>
    </submittedName>
</protein>
<feature type="chain" id="PRO_5047315974" evidence="4">
    <location>
        <begin position="21"/>
        <end position="329"/>
    </location>
</feature>
<evidence type="ECO:0000313" key="7">
    <source>
        <dbReference type="Proteomes" id="UP000177515"/>
    </source>
</evidence>
<reference evidence="6 7" key="1">
    <citation type="submission" date="2016-10" db="EMBL/GenBank/DDBJ databases">
        <title>Complete genome sequences of three Cupriavidus strains isolated from various Malaysian environments.</title>
        <authorList>
            <person name="Abdullah A.A.-A."/>
            <person name="Shafie N.A.H."/>
            <person name="Lau N.S."/>
        </authorList>
    </citation>
    <scope>NUCLEOTIDE SEQUENCE [LARGE SCALE GENOMIC DNA]</scope>
    <source>
        <strain evidence="6 7">USMAA1020</strain>
    </source>
</reference>
<name>A0ABM6FGI1_9BURK</name>
<keyword evidence="7" id="KW-1185">Reference proteome</keyword>
<dbReference type="EMBL" id="CP017755">
    <property type="protein sequence ID" value="AOZ10959.1"/>
    <property type="molecule type" value="Genomic_DNA"/>
</dbReference>
<gene>
    <name evidence="6" type="ORF">BKK80_31100</name>
</gene>
<evidence type="ECO:0000259" key="5">
    <source>
        <dbReference type="Pfam" id="PF13407"/>
    </source>
</evidence>
<evidence type="ECO:0000313" key="6">
    <source>
        <dbReference type="EMBL" id="AOZ10959.1"/>
    </source>
</evidence>
<evidence type="ECO:0000256" key="4">
    <source>
        <dbReference type="SAM" id="SignalP"/>
    </source>
</evidence>
<evidence type="ECO:0000256" key="3">
    <source>
        <dbReference type="ARBA" id="ARBA00022729"/>
    </source>
</evidence>
<dbReference type="PANTHER" id="PTHR46847:SF2">
    <property type="entry name" value="ABC TRANSPORTER SUGAR-BINDING PROTEIN"/>
    <property type="match status" value="1"/>
</dbReference>
<evidence type="ECO:0000256" key="2">
    <source>
        <dbReference type="ARBA" id="ARBA00007639"/>
    </source>
</evidence>
<comment type="similarity">
    <text evidence="2">Belongs to the bacterial solute-binding protein 2 family.</text>
</comment>
<dbReference type="Pfam" id="PF13407">
    <property type="entry name" value="Peripla_BP_4"/>
    <property type="match status" value="1"/>
</dbReference>
<dbReference type="Gene3D" id="3.40.50.2300">
    <property type="match status" value="2"/>
</dbReference>
<keyword evidence="3 4" id="KW-0732">Signal</keyword>
<dbReference type="InterPro" id="IPR025997">
    <property type="entry name" value="SBP_2_dom"/>
</dbReference>
<organism evidence="6 7">
    <name type="scientific">Cupriavidus malaysiensis</name>
    <dbReference type="NCBI Taxonomy" id="367825"/>
    <lineage>
        <taxon>Bacteria</taxon>
        <taxon>Pseudomonadati</taxon>
        <taxon>Pseudomonadota</taxon>
        <taxon>Betaproteobacteria</taxon>
        <taxon>Burkholderiales</taxon>
        <taxon>Burkholderiaceae</taxon>
        <taxon>Cupriavidus</taxon>
    </lineage>
</organism>
<dbReference type="Proteomes" id="UP000177515">
    <property type="component" value="Chromosome 2"/>
</dbReference>
<dbReference type="InterPro" id="IPR028082">
    <property type="entry name" value="Peripla_BP_I"/>
</dbReference>
<comment type="subcellular location">
    <subcellularLocation>
        <location evidence="1">Cell envelope</location>
    </subcellularLocation>
</comment>
<feature type="signal peptide" evidence="4">
    <location>
        <begin position="1"/>
        <end position="20"/>
    </location>
</feature>
<dbReference type="CDD" id="cd06321">
    <property type="entry name" value="PBP1_ABC_sugar_binding-like"/>
    <property type="match status" value="1"/>
</dbReference>
<proteinExistence type="inferred from homology"/>